<proteinExistence type="inferred from homology"/>
<dbReference type="EC" id="3.1.1.11" evidence="3 8"/>
<dbReference type="InterPro" id="IPR033131">
    <property type="entry name" value="Pectinesterase_Asp_AS"/>
</dbReference>
<accession>A0ABR3FS13</accession>
<evidence type="ECO:0000259" key="9">
    <source>
        <dbReference type="Pfam" id="PF01095"/>
    </source>
</evidence>
<dbReference type="InterPro" id="IPR012334">
    <property type="entry name" value="Pectin_lyas_fold"/>
</dbReference>
<keyword evidence="8" id="KW-0964">Secreted</keyword>
<keyword evidence="11" id="KW-1185">Reference proteome</keyword>
<keyword evidence="8" id="KW-0732">Signal</keyword>
<comment type="catalytic activity">
    <reaction evidence="6 8">
        <text>[(1-&gt;4)-alpha-D-galacturonosyl methyl ester](n) + n H2O = [(1-&gt;4)-alpha-D-galacturonosyl](n) + n methanol + n H(+)</text>
        <dbReference type="Rhea" id="RHEA:22380"/>
        <dbReference type="Rhea" id="RHEA-COMP:14570"/>
        <dbReference type="Rhea" id="RHEA-COMP:14573"/>
        <dbReference type="ChEBI" id="CHEBI:15377"/>
        <dbReference type="ChEBI" id="CHEBI:15378"/>
        <dbReference type="ChEBI" id="CHEBI:17790"/>
        <dbReference type="ChEBI" id="CHEBI:140522"/>
        <dbReference type="ChEBI" id="CHEBI:140523"/>
        <dbReference type="EC" id="3.1.1.11"/>
    </reaction>
</comment>
<organism evidence="10 11">
    <name type="scientific">Marasmius crinis-equi</name>
    <dbReference type="NCBI Taxonomy" id="585013"/>
    <lineage>
        <taxon>Eukaryota</taxon>
        <taxon>Fungi</taxon>
        <taxon>Dikarya</taxon>
        <taxon>Basidiomycota</taxon>
        <taxon>Agaricomycotina</taxon>
        <taxon>Agaricomycetes</taxon>
        <taxon>Agaricomycetidae</taxon>
        <taxon>Agaricales</taxon>
        <taxon>Marasmiineae</taxon>
        <taxon>Marasmiaceae</taxon>
        <taxon>Marasmius</taxon>
    </lineage>
</organism>
<evidence type="ECO:0000313" key="10">
    <source>
        <dbReference type="EMBL" id="KAL0578164.1"/>
    </source>
</evidence>
<dbReference type="SUPFAM" id="SSF51126">
    <property type="entry name" value="Pectin lyase-like"/>
    <property type="match status" value="1"/>
</dbReference>
<comment type="subcellular location">
    <subcellularLocation>
        <location evidence="8">Secreted</location>
    </subcellularLocation>
</comment>
<evidence type="ECO:0000313" key="11">
    <source>
        <dbReference type="Proteomes" id="UP001465976"/>
    </source>
</evidence>
<dbReference type="InterPro" id="IPR011050">
    <property type="entry name" value="Pectin_lyase_fold/virulence"/>
</dbReference>
<comment type="similarity">
    <text evidence="2">Belongs to the pectinesterase family.</text>
</comment>
<feature type="signal peptide" evidence="8">
    <location>
        <begin position="1"/>
        <end position="21"/>
    </location>
</feature>
<evidence type="ECO:0000256" key="5">
    <source>
        <dbReference type="ARBA" id="ARBA00023085"/>
    </source>
</evidence>
<evidence type="ECO:0000256" key="4">
    <source>
        <dbReference type="ARBA" id="ARBA00022801"/>
    </source>
</evidence>
<gene>
    <name evidence="10" type="ORF">V5O48_003830</name>
</gene>
<comment type="caution">
    <text evidence="10">The sequence shown here is derived from an EMBL/GenBank/DDBJ whole genome shotgun (WGS) entry which is preliminary data.</text>
</comment>
<dbReference type="PROSITE" id="PS00503">
    <property type="entry name" value="PECTINESTERASE_2"/>
    <property type="match status" value="1"/>
</dbReference>
<evidence type="ECO:0000256" key="7">
    <source>
        <dbReference type="PROSITE-ProRule" id="PRU10040"/>
    </source>
</evidence>
<dbReference type="PANTHER" id="PTHR31321">
    <property type="entry name" value="ACYL-COA THIOESTER HYDROLASE YBHC-RELATED"/>
    <property type="match status" value="1"/>
</dbReference>
<dbReference type="Pfam" id="PF01095">
    <property type="entry name" value="Pectinesterase"/>
    <property type="match status" value="1"/>
</dbReference>
<keyword evidence="4 8" id="KW-0378">Hydrolase</keyword>
<keyword evidence="8" id="KW-0961">Cell wall biogenesis/degradation</keyword>
<dbReference type="Proteomes" id="UP001465976">
    <property type="component" value="Unassembled WGS sequence"/>
</dbReference>
<evidence type="ECO:0000256" key="8">
    <source>
        <dbReference type="RuleBase" id="RU000589"/>
    </source>
</evidence>
<dbReference type="Gene3D" id="2.160.20.10">
    <property type="entry name" value="Single-stranded right-handed beta-helix, Pectin lyase-like"/>
    <property type="match status" value="1"/>
</dbReference>
<feature type="chain" id="PRO_5044981061" description="Pectinesterase" evidence="8">
    <location>
        <begin position="22"/>
        <end position="341"/>
    </location>
</feature>
<dbReference type="EMBL" id="JBAHYK010000116">
    <property type="protein sequence ID" value="KAL0578164.1"/>
    <property type="molecule type" value="Genomic_DNA"/>
</dbReference>
<keyword evidence="5 8" id="KW-0063">Aspartyl esterase</keyword>
<comment type="function">
    <text evidence="8">Involved in maceration and soft-rotting of plant tissue.</text>
</comment>
<dbReference type="PANTHER" id="PTHR31321:SF57">
    <property type="entry name" value="PECTINESTERASE 53-RELATED"/>
    <property type="match status" value="1"/>
</dbReference>
<sequence>MSATLRLAFLLALSLFAVVLAAPTVERRASRTSPPAGAIVVRGSGTQSGEFSTVQAAVNSLPNDSSSRTIFIFPGTYNEQVSITRSGPLTIMGSTTDTLSQSANSVTIQHSLSATQAGNDDNSGTLRVHKDNFKLYNVNVRNTFGQGSQALALSSYGNNIGYYASGFYGFQDTVLANEGNQYFGLCYIEGAVDYIFGQHARVFFQKNTIASVAAGAITADGPSSASDPSLFVINKSNVITSSAATATLTGKVFLGRPWSQWARVAFTQCTLGDLINGAGFEQWSSATPNTQDVEFVEFGNTGAGASGTRASFVTKASSITGFTAADVLGSNWTTWVDQAYT</sequence>
<comment type="pathway">
    <text evidence="1 8">Glycan metabolism; pectin degradation; 2-dehydro-3-deoxy-D-gluconate from pectin: step 1/5.</text>
</comment>
<feature type="active site" evidence="7">
    <location>
        <position position="193"/>
    </location>
</feature>
<evidence type="ECO:0000256" key="1">
    <source>
        <dbReference type="ARBA" id="ARBA00005184"/>
    </source>
</evidence>
<dbReference type="InterPro" id="IPR000070">
    <property type="entry name" value="Pectinesterase_cat"/>
</dbReference>
<feature type="domain" description="Pectinesterase catalytic" evidence="9">
    <location>
        <begin position="47"/>
        <end position="308"/>
    </location>
</feature>
<evidence type="ECO:0000256" key="2">
    <source>
        <dbReference type="ARBA" id="ARBA00008891"/>
    </source>
</evidence>
<name>A0ABR3FS13_9AGAR</name>
<reference evidence="10 11" key="1">
    <citation type="submission" date="2024-02" db="EMBL/GenBank/DDBJ databases">
        <title>A draft genome for the cacao thread blight pathogen Marasmius crinis-equi.</title>
        <authorList>
            <person name="Cohen S.P."/>
            <person name="Baruah I.K."/>
            <person name="Amoako-Attah I."/>
            <person name="Bukari Y."/>
            <person name="Meinhardt L.W."/>
            <person name="Bailey B.A."/>
        </authorList>
    </citation>
    <scope>NUCLEOTIDE SEQUENCE [LARGE SCALE GENOMIC DNA]</scope>
    <source>
        <strain evidence="10 11">GH-76</strain>
    </source>
</reference>
<protein>
    <recommendedName>
        <fullName evidence="3 8">Pectinesterase</fullName>
        <ecNumber evidence="3 8">3.1.1.11</ecNumber>
    </recommendedName>
</protein>
<evidence type="ECO:0000256" key="3">
    <source>
        <dbReference type="ARBA" id="ARBA00013229"/>
    </source>
</evidence>
<evidence type="ECO:0000256" key="6">
    <source>
        <dbReference type="ARBA" id="ARBA00047928"/>
    </source>
</evidence>